<name>A0A537K4B8_9BACT</name>
<evidence type="ECO:0000313" key="2">
    <source>
        <dbReference type="EMBL" id="TMI90352.1"/>
    </source>
</evidence>
<proteinExistence type="predicted"/>
<evidence type="ECO:0000256" key="1">
    <source>
        <dbReference type="SAM" id="MobiDB-lite"/>
    </source>
</evidence>
<sequence>MSVAAAARRGLAGPSPETVVSAVIRVHECVMAGLRALGEHAEIIRSYSAPRGSYSAPQGVDVQTAEGGQGL</sequence>
<comment type="caution">
    <text evidence="2">The sequence shown here is derived from an EMBL/GenBank/DDBJ whole genome shotgun (WGS) entry which is preliminary data.</text>
</comment>
<dbReference type="AlphaFoldDB" id="A0A537K4B8"/>
<evidence type="ECO:0000313" key="3">
    <source>
        <dbReference type="Proteomes" id="UP000318509"/>
    </source>
</evidence>
<accession>A0A537K4B8</accession>
<dbReference type="EMBL" id="VBAK01000113">
    <property type="protein sequence ID" value="TMI90352.1"/>
    <property type="molecule type" value="Genomic_DNA"/>
</dbReference>
<gene>
    <name evidence="2" type="ORF">E6H00_06915</name>
</gene>
<dbReference type="Proteomes" id="UP000318509">
    <property type="component" value="Unassembled WGS sequence"/>
</dbReference>
<feature type="region of interest" description="Disordered" evidence="1">
    <location>
        <begin position="50"/>
        <end position="71"/>
    </location>
</feature>
<reference evidence="2 3" key="1">
    <citation type="journal article" date="2019" name="Nat. Microbiol.">
        <title>Mediterranean grassland soil C-N compound turnover is dependent on rainfall and depth, and is mediated by genomically divergent microorganisms.</title>
        <authorList>
            <person name="Diamond S."/>
            <person name="Andeer P.F."/>
            <person name="Li Z."/>
            <person name="Crits-Christoph A."/>
            <person name="Burstein D."/>
            <person name="Anantharaman K."/>
            <person name="Lane K.R."/>
            <person name="Thomas B.C."/>
            <person name="Pan C."/>
            <person name="Northen T.R."/>
            <person name="Banfield J.F."/>
        </authorList>
    </citation>
    <scope>NUCLEOTIDE SEQUENCE [LARGE SCALE GENOMIC DNA]</scope>
    <source>
        <strain evidence="2">NP_3</strain>
    </source>
</reference>
<organism evidence="2 3">
    <name type="scientific">Candidatus Segetimicrobium genomatis</name>
    <dbReference type="NCBI Taxonomy" id="2569760"/>
    <lineage>
        <taxon>Bacteria</taxon>
        <taxon>Bacillati</taxon>
        <taxon>Candidatus Sysuimicrobiota</taxon>
        <taxon>Candidatus Sysuimicrobiia</taxon>
        <taxon>Candidatus Sysuimicrobiales</taxon>
        <taxon>Candidatus Segetimicrobiaceae</taxon>
        <taxon>Candidatus Segetimicrobium</taxon>
    </lineage>
</organism>
<protein>
    <submittedName>
        <fullName evidence="2">Uncharacterized protein</fullName>
    </submittedName>
</protein>